<reference evidence="1" key="1">
    <citation type="submission" date="2019-10" db="EMBL/GenBank/DDBJ databases">
        <authorList>
            <consortium name="DOE Joint Genome Institute"/>
            <person name="Kuo A."/>
            <person name="Miyauchi S."/>
            <person name="Kiss E."/>
            <person name="Drula E."/>
            <person name="Kohler A."/>
            <person name="Sanchez-Garcia M."/>
            <person name="Andreopoulos B."/>
            <person name="Barry K.W."/>
            <person name="Bonito G."/>
            <person name="Buee M."/>
            <person name="Carver A."/>
            <person name="Chen C."/>
            <person name="Cichocki N."/>
            <person name="Clum A."/>
            <person name="Culley D."/>
            <person name="Crous P.W."/>
            <person name="Fauchery L."/>
            <person name="Girlanda M."/>
            <person name="Hayes R."/>
            <person name="Keri Z."/>
            <person name="LaButti K."/>
            <person name="Lipzen A."/>
            <person name="Lombard V."/>
            <person name="Magnuson J."/>
            <person name="Maillard F."/>
            <person name="Morin E."/>
            <person name="Murat C."/>
            <person name="Nolan M."/>
            <person name="Ohm R."/>
            <person name="Pangilinan J."/>
            <person name="Pereira M."/>
            <person name="Perotto S."/>
            <person name="Peter M."/>
            <person name="Riley R."/>
            <person name="Sitrit Y."/>
            <person name="Stielow B."/>
            <person name="Szollosi G."/>
            <person name="Zifcakova L."/>
            <person name="Stursova M."/>
            <person name="Spatafora J.W."/>
            <person name="Tedersoo L."/>
            <person name="Vaario L.-M."/>
            <person name="Yamada A."/>
            <person name="Yan M."/>
            <person name="Wang P."/>
            <person name="Xu J."/>
            <person name="Bruns T."/>
            <person name="Baldrian P."/>
            <person name="Vilgalys R."/>
            <person name="Henrissat B."/>
            <person name="Grigoriev I.V."/>
            <person name="Hibbett D."/>
            <person name="Nagy L.G."/>
            <person name="Martin F.M."/>
        </authorList>
    </citation>
    <scope>NUCLEOTIDE SEQUENCE</scope>
    <source>
        <strain evidence="1">BED1</strain>
    </source>
</reference>
<evidence type="ECO:0000313" key="2">
    <source>
        <dbReference type="Proteomes" id="UP001194468"/>
    </source>
</evidence>
<protein>
    <submittedName>
        <fullName evidence="1">Uncharacterized protein</fullName>
    </submittedName>
</protein>
<comment type="caution">
    <text evidence="1">The sequence shown here is derived from an EMBL/GenBank/DDBJ whole genome shotgun (WGS) entry which is preliminary data.</text>
</comment>
<evidence type="ECO:0000313" key="1">
    <source>
        <dbReference type="EMBL" id="KAF8434875.1"/>
    </source>
</evidence>
<dbReference type="Proteomes" id="UP001194468">
    <property type="component" value="Unassembled WGS sequence"/>
</dbReference>
<sequence length="60" mass="6649">MASRSRKPSTAQVARSPPATYRSLAMTGWVGESFESQGGWHRNPRQVWGKAWDSGAKMRG</sequence>
<proteinExistence type="predicted"/>
<reference evidence="1" key="2">
    <citation type="journal article" date="2020" name="Nat. Commun.">
        <title>Large-scale genome sequencing of mycorrhizal fungi provides insights into the early evolution of symbiotic traits.</title>
        <authorList>
            <person name="Miyauchi S."/>
            <person name="Kiss E."/>
            <person name="Kuo A."/>
            <person name="Drula E."/>
            <person name="Kohler A."/>
            <person name="Sanchez-Garcia M."/>
            <person name="Morin E."/>
            <person name="Andreopoulos B."/>
            <person name="Barry K.W."/>
            <person name="Bonito G."/>
            <person name="Buee M."/>
            <person name="Carver A."/>
            <person name="Chen C."/>
            <person name="Cichocki N."/>
            <person name="Clum A."/>
            <person name="Culley D."/>
            <person name="Crous P.W."/>
            <person name="Fauchery L."/>
            <person name="Girlanda M."/>
            <person name="Hayes R.D."/>
            <person name="Keri Z."/>
            <person name="LaButti K."/>
            <person name="Lipzen A."/>
            <person name="Lombard V."/>
            <person name="Magnuson J."/>
            <person name="Maillard F."/>
            <person name="Murat C."/>
            <person name="Nolan M."/>
            <person name="Ohm R.A."/>
            <person name="Pangilinan J."/>
            <person name="Pereira M.F."/>
            <person name="Perotto S."/>
            <person name="Peter M."/>
            <person name="Pfister S."/>
            <person name="Riley R."/>
            <person name="Sitrit Y."/>
            <person name="Stielow J.B."/>
            <person name="Szollosi G."/>
            <person name="Zifcakova L."/>
            <person name="Stursova M."/>
            <person name="Spatafora J.W."/>
            <person name="Tedersoo L."/>
            <person name="Vaario L.M."/>
            <person name="Yamada A."/>
            <person name="Yan M."/>
            <person name="Wang P."/>
            <person name="Xu J."/>
            <person name="Bruns T."/>
            <person name="Baldrian P."/>
            <person name="Vilgalys R."/>
            <person name="Dunand C."/>
            <person name="Henrissat B."/>
            <person name="Grigoriev I.V."/>
            <person name="Hibbett D."/>
            <person name="Nagy L.G."/>
            <person name="Martin F.M."/>
        </authorList>
    </citation>
    <scope>NUCLEOTIDE SEQUENCE</scope>
    <source>
        <strain evidence="1">BED1</strain>
    </source>
</reference>
<organism evidence="1 2">
    <name type="scientific">Boletus edulis BED1</name>
    <dbReference type="NCBI Taxonomy" id="1328754"/>
    <lineage>
        <taxon>Eukaryota</taxon>
        <taxon>Fungi</taxon>
        <taxon>Dikarya</taxon>
        <taxon>Basidiomycota</taxon>
        <taxon>Agaricomycotina</taxon>
        <taxon>Agaricomycetes</taxon>
        <taxon>Agaricomycetidae</taxon>
        <taxon>Boletales</taxon>
        <taxon>Boletineae</taxon>
        <taxon>Boletaceae</taxon>
        <taxon>Boletoideae</taxon>
        <taxon>Boletus</taxon>
    </lineage>
</organism>
<name>A0AAD4BND6_BOLED</name>
<accession>A0AAD4BND6</accession>
<dbReference type="EMBL" id="WHUW01000027">
    <property type="protein sequence ID" value="KAF8434875.1"/>
    <property type="molecule type" value="Genomic_DNA"/>
</dbReference>
<dbReference type="AlphaFoldDB" id="A0AAD4BND6"/>
<keyword evidence="2" id="KW-1185">Reference proteome</keyword>
<gene>
    <name evidence="1" type="ORF">L210DRAFT_3552962</name>
</gene>